<evidence type="ECO:0000256" key="2">
    <source>
        <dbReference type="ARBA" id="ARBA00022723"/>
    </source>
</evidence>
<dbReference type="STRING" id="670483.S7PRY1"/>
<name>S7PRY1_GLOTA</name>
<organism evidence="4 5">
    <name type="scientific">Gloeophyllum trabeum (strain ATCC 11539 / FP-39264 / Madison 617)</name>
    <name type="common">Brown rot fungus</name>
    <dbReference type="NCBI Taxonomy" id="670483"/>
    <lineage>
        <taxon>Eukaryota</taxon>
        <taxon>Fungi</taxon>
        <taxon>Dikarya</taxon>
        <taxon>Basidiomycota</taxon>
        <taxon>Agaricomycotina</taxon>
        <taxon>Agaricomycetes</taxon>
        <taxon>Gloeophyllales</taxon>
        <taxon>Gloeophyllaceae</taxon>
        <taxon>Gloeophyllum</taxon>
    </lineage>
</organism>
<dbReference type="AlphaFoldDB" id="S7PRY1"/>
<dbReference type="GO" id="GO:0006788">
    <property type="term" value="P:heme oxidation"/>
    <property type="evidence" value="ECO:0007669"/>
    <property type="project" value="InterPro"/>
</dbReference>
<keyword evidence="1" id="KW-0349">Heme</keyword>
<dbReference type="RefSeq" id="XP_007871413.1">
    <property type="nucleotide sequence ID" value="XM_007873222.1"/>
</dbReference>
<evidence type="ECO:0000313" key="4">
    <source>
        <dbReference type="EMBL" id="EPQ50132.1"/>
    </source>
</evidence>
<evidence type="ECO:0000256" key="1">
    <source>
        <dbReference type="ARBA" id="ARBA00022617"/>
    </source>
</evidence>
<dbReference type="CDD" id="cd19165">
    <property type="entry name" value="HemeO"/>
    <property type="match status" value="1"/>
</dbReference>
<dbReference type="KEGG" id="gtr:GLOTRDRAFT_134230"/>
<keyword evidence="5" id="KW-1185">Reference proteome</keyword>
<dbReference type="Proteomes" id="UP000030669">
    <property type="component" value="Unassembled WGS sequence"/>
</dbReference>
<proteinExistence type="predicted"/>
<dbReference type="SUPFAM" id="SSF48613">
    <property type="entry name" value="Heme oxygenase-like"/>
    <property type="match status" value="1"/>
</dbReference>
<dbReference type="GO" id="GO:0004392">
    <property type="term" value="F:heme oxygenase (decyclizing) activity"/>
    <property type="evidence" value="ECO:0007669"/>
    <property type="project" value="InterPro"/>
</dbReference>
<dbReference type="OrthoDB" id="652091at2759"/>
<gene>
    <name evidence="4" type="ORF">GLOTRDRAFT_134230</name>
</gene>
<protein>
    <recommendedName>
        <fullName evidence="6">Heme oxygenase-like protein</fullName>
    </recommendedName>
</protein>
<dbReference type="eggNOG" id="KOG4480">
    <property type="taxonomic scope" value="Eukaryota"/>
</dbReference>
<dbReference type="InterPro" id="IPR002051">
    <property type="entry name" value="Haem_Oase"/>
</dbReference>
<dbReference type="Pfam" id="PF01126">
    <property type="entry name" value="Heme_oxygenase"/>
    <property type="match status" value="1"/>
</dbReference>
<keyword evidence="3" id="KW-0408">Iron</keyword>
<accession>S7PRY1</accession>
<dbReference type="Gene3D" id="1.20.910.10">
    <property type="entry name" value="Heme oxygenase-like"/>
    <property type="match status" value="1"/>
</dbReference>
<dbReference type="HOGENOM" id="CLU_1627229_0_0_1"/>
<evidence type="ECO:0008006" key="6">
    <source>
        <dbReference type="Google" id="ProtNLM"/>
    </source>
</evidence>
<dbReference type="EMBL" id="KB469350">
    <property type="protein sequence ID" value="EPQ50132.1"/>
    <property type="molecule type" value="Genomic_DNA"/>
</dbReference>
<reference evidence="4 5" key="1">
    <citation type="journal article" date="2012" name="Science">
        <title>The Paleozoic origin of enzymatic lignin decomposition reconstructed from 31 fungal genomes.</title>
        <authorList>
            <person name="Floudas D."/>
            <person name="Binder M."/>
            <person name="Riley R."/>
            <person name="Barry K."/>
            <person name="Blanchette R.A."/>
            <person name="Henrissat B."/>
            <person name="Martinez A.T."/>
            <person name="Otillar R."/>
            <person name="Spatafora J.W."/>
            <person name="Yadav J.S."/>
            <person name="Aerts A."/>
            <person name="Benoit I."/>
            <person name="Boyd A."/>
            <person name="Carlson A."/>
            <person name="Copeland A."/>
            <person name="Coutinho P.M."/>
            <person name="de Vries R.P."/>
            <person name="Ferreira P."/>
            <person name="Findley K."/>
            <person name="Foster B."/>
            <person name="Gaskell J."/>
            <person name="Glotzer D."/>
            <person name="Gorecki P."/>
            <person name="Heitman J."/>
            <person name="Hesse C."/>
            <person name="Hori C."/>
            <person name="Igarashi K."/>
            <person name="Jurgens J.A."/>
            <person name="Kallen N."/>
            <person name="Kersten P."/>
            <person name="Kohler A."/>
            <person name="Kuees U."/>
            <person name="Kumar T.K.A."/>
            <person name="Kuo A."/>
            <person name="LaButti K."/>
            <person name="Larrondo L.F."/>
            <person name="Lindquist E."/>
            <person name="Ling A."/>
            <person name="Lombard V."/>
            <person name="Lucas S."/>
            <person name="Lundell T."/>
            <person name="Martin R."/>
            <person name="McLaughlin D.J."/>
            <person name="Morgenstern I."/>
            <person name="Morin E."/>
            <person name="Murat C."/>
            <person name="Nagy L.G."/>
            <person name="Nolan M."/>
            <person name="Ohm R.A."/>
            <person name="Patyshakuliyeva A."/>
            <person name="Rokas A."/>
            <person name="Ruiz-Duenas F.J."/>
            <person name="Sabat G."/>
            <person name="Salamov A."/>
            <person name="Samejima M."/>
            <person name="Schmutz J."/>
            <person name="Slot J.C."/>
            <person name="St John F."/>
            <person name="Stenlid J."/>
            <person name="Sun H."/>
            <person name="Sun S."/>
            <person name="Syed K."/>
            <person name="Tsang A."/>
            <person name="Wiebenga A."/>
            <person name="Young D."/>
            <person name="Pisabarro A."/>
            <person name="Eastwood D.C."/>
            <person name="Martin F."/>
            <person name="Cullen D."/>
            <person name="Grigoriev I.V."/>
            <person name="Hibbett D.S."/>
        </authorList>
    </citation>
    <scope>NUCLEOTIDE SEQUENCE [LARGE SCALE GENOMIC DNA]</scope>
    <source>
        <strain evidence="4 5">ATCC 11539</strain>
    </source>
</reference>
<dbReference type="PANTHER" id="PTHR10720">
    <property type="entry name" value="HEME OXYGENASE"/>
    <property type="match status" value="1"/>
</dbReference>
<dbReference type="InterPro" id="IPR016053">
    <property type="entry name" value="Haem_Oase-like"/>
</dbReference>
<dbReference type="InterPro" id="IPR016084">
    <property type="entry name" value="Haem_Oase-like_multi-hlx"/>
</dbReference>
<dbReference type="PANTHER" id="PTHR10720:SF0">
    <property type="entry name" value="HEME OXYGENASE"/>
    <property type="match status" value="1"/>
</dbReference>
<dbReference type="GeneID" id="19302964"/>
<dbReference type="GO" id="GO:0046872">
    <property type="term" value="F:metal ion binding"/>
    <property type="evidence" value="ECO:0007669"/>
    <property type="project" value="UniProtKB-KW"/>
</dbReference>
<evidence type="ECO:0000256" key="3">
    <source>
        <dbReference type="ARBA" id="ARBA00023004"/>
    </source>
</evidence>
<sequence length="163" mass="17410">MRRPRLAAYTARLRTDAHSTPALLLAHAYVRYLGDLSSGQTIKRHLAKAYALDPADGAGVQFYVFQQPGTSAAPGTLAHQGVVLRGHGQGRQRRRAAQAAMLQEANVMFTLNAGLFDALRTPANGKPPLQLRPSSPVLGNPTTPVSPSCTVTGSRLRLYDAPA</sequence>
<keyword evidence="2" id="KW-0479">Metal-binding</keyword>
<evidence type="ECO:0000313" key="5">
    <source>
        <dbReference type="Proteomes" id="UP000030669"/>
    </source>
</evidence>